<keyword evidence="4 7" id="KW-0949">S-adenosyl-L-methionine</keyword>
<evidence type="ECO:0000256" key="3">
    <source>
        <dbReference type="ARBA" id="ARBA00022679"/>
    </source>
</evidence>
<evidence type="ECO:0000256" key="5">
    <source>
        <dbReference type="ARBA" id="ARBA00022747"/>
    </source>
</evidence>
<keyword evidence="9" id="KW-1185">Reference proteome</keyword>
<keyword evidence="3 7" id="KW-0808">Transferase</keyword>
<dbReference type="SUPFAM" id="SSF53335">
    <property type="entry name" value="S-adenosyl-L-methionine-dependent methyltransferases"/>
    <property type="match status" value="1"/>
</dbReference>
<keyword evidence="2 7" id="KW-0489">Methyltransferase</keyword>
<evidence type="ECO:0000256" key="4">
    <source>
        <dbReference type="ARBA" id="ARBA00022691"/>
    </source>
</evidence>
<dbReference type="Proteomes" id="UP000019140">
    <property type="component" value="Unassembled WGS sequence"/>
</dbReference>
<evidence type="ECO:0000313" key="9">
    <source>
        <dbReference type="Proteomes" id="UP000019140"/>
    </source>
</evidence>
<dbReference type="AlphaFoldDB" id="W4L4G4"/>
<reference evidence="8 9" key="1">
    <citation type="journal article" date="2014" name="Nature">
        <title>An environmental bacterial taxon with a large and distinct metabolic repertoire.</title>
        <authorList>
            <person name="Wilson M.C."/>
            <person name="Mori T."/>
            <person name="Ruckert C."/>
            <person name="Uria A.R."/>
            <person name="Helf M.J."/>
            <person name="Takada K."/>
            <person name="Gernert C."/>
            <person name="Steffens U.A."/>
            <person name="Heycke N."/>
            <person name="Schmitt S."/>
            <person name="Rinke C."/>
            <person name="Helfrich E.J."/>
            <person name="Brachmann A.O."/>
            <person name="Gurgui C."/>
            <person name="Wakimoto T."/>
            <person name="Kracht M."/>
            <person name="Crusemann M."/>
            <person name="Hentschel U."/>
            <person name="Abe I."/>
            <person name="Matsunaga S."/>
            <person name="Kalinowski J."/>
            <person name="Takeyama H."/>
            <person name="Piel J."/>
        </authorList>
    </citation>
    <scope>NUCLEOTIDE SEQUENCE [LARGE SCALE GENOMIC DNA]</scope>
    <source>
        <strain evidence="9">TSY2</strain>
    </source>
</reference>
<dbReference type="GO" id="GO:0003677">
    <property type="term" value="F:DNA binding"/>
    <property type="evidence" value="ECO:0007669"/>
    <property type="project" value="TreeGrafter"/>
</dbReference>
<comment type="caution">
    <text evidence="8">The sequence shown here is derived from an EMBL/GenBank/DDBJ whole genome shotgun (WGS) entry which is preliminary data.</text>
</comment>
<dbReference type="PATRIC" id="fig|1429439.4.peg.8491"/>
<dbReference type="GO" id="GO:0003886">
    <property type="term" value="F:DNA (cytosine-5-)-methyltransferase activity"/>
    <property type="evidence" value="ECO:0007669"/>
    <property type="project" value="UniProtKB-EC"/>
</dbReference>
<proteinExistence type="inferred from homology"/>
<evidence type="ECO:0000256" key="1">
    <source>
        <dbReference type="ARBA" id="ARBA00011975"/>
    </source>
</evidence>
<dbReference type="EC" id="2.1.1.37" evidence="1"/>
<dbReference type="InterPro" id="IPR050390">
    <property type="entry name" value="C5-Methyltransferase"/>
</dbReference>
<evidence type="ECO:0000313" key="8">
    <source>
        <dbReference type="EMBL" id="ETW92947.1"/>
    </source>
</evidence>
<dbReference type="InterPro" id="IPR029063">
    <property type="entry name" value="SAM-dependent_MTases_sf"/>
</dbReference>
<comment type="catalytic activity">
    <reaction evidence="6">
        <text>a 2'-deoxycytidine in DNA + S-adenosyl-L-methionine = a 5-methyl-2'-deoxycytidine in DNA + S-adenosyl-L-homocysteine + H(+)</text>
        <dbReference type="Rhea" id="RHEA:13681"/>
        <dbReference type="Rhea" id="RHEA-COMP:11369"/>
        <dbReference type="Rhea" id="RHEA-COMP:11370"/>
        <dbReference type="ChEBI" id="CHEBI:15378"/>
        <dbReference type="ChEBI" id="CHEBI:57856"/>
        <dbReference type="ChEBI" id="CHEBI:59789"/>
        <dbReference type="ChEBI" id="CHEBI:85452"/>
        <dbReference type="ChEBI" id="CHEBI:85454"/>
        <dbReference type="EC" id="2.1.1.37"/>
    </reaction>
</comment>
<accession>W4L4G4</accession>
<dbReference type="Gene3D" id="3.40.50.150">
    <property type="entry name" value="Vaccinia Virus protein VP39"/>
    <property type="match status" value="1"/>
</dbReference>
<dbReference type="GO" id="GO:0044027">
    <property type="term" value="P:negative regulation of gene expression via chromosomal CpG island methylation"/>
    <property type="evidence" value="ECO:0007669"/>
    <property type="project" value="TreeGrafter"/>
</dbReference>
<gene>
    <name evidence="8" type="ORF">ETSY2_52275</name>
</gene>
<dbReference type="PANTHER" id="PTHR10629">
    <property type="entry name" value="CYTOSINE-SPECIFIC METHYLTRANSFERASE"/>
    <property type="match status" value="1"/>
</dbReference>
<feature type="active site" evidence="7">
    <location>
        <position position="41"/>
    </location>
</feature>
<protein>
    <recommendedName>
        <fullName evidence="1">DNA (cytosine-5-)-methyltransferase</fullName>
        <ecNumber evidence="1">2.1.1.37</ecNumber>
    </recommendedName>
</protein>
<dbReference type="InterPro" id="IPR001525">
    <property type="entry name" value="C5_MeTfrase"/>
</dbReference>
<dbReference type="Gene3D" id="3.90.120.10">
    <property type="entry name" value="DNA Methylase, subunit A, domain 2"/>
    <property type="match status" value="1"/>
</dbReference>
<feature type="non-terminal residue" evidence="8">
    <location>
        <position position="1"/>
    </location>
</feature>
<dbReference type="PANTHER" id="PTHR10629:SF52">
    <property type="entry name" value="DNA (CYTOSINE-5)-METHYLTRANSFERASE 1"/>
    <property type="match status" value="1"/>
</dbReference>
<name>W4L4G4_9BACT</name>
<evidence type="ECO:0000256" key="6">
    <source>
        <dbReference type="ARBA" id="ARBA00047422"/>
    </source>
</evidence>
<keyword evidence="5" id="KW-0680">Restriction system</keyword>
<dbReference type="HOGENOM" id="CLU_006958_2_2_7"/>
<dbReference type="PRINTS" id="PR00105">
    <property type="entry name" value="C5METTRFRASE"/>
</dbReference>
<dbReference type="Pfam" id="PF00145">
    <property type="entry name" value="DNA_methylase"/>
    <property type="match status" value="1"/>
</dbReference>
<dbReference type="EMBL" id="AZHX01002752">
    <property type="protein sequence ID" value="ETW92947.1"/>
    <property type="molecule type" value="Genomic_DNA"/>
</dbReference>
<evidence type="ECO:0000256" key="7">
    <source>
        <dbReference type="PROSITE-ProRule" id="PRU01016"/>
    </source>
</evidence>
<organism evidence="8 9">
    <name type="scientific">Candidatus Entotheonella gemina</name>
    <dbReference type="NCBI Taxonomy" id="1429439"/>
    <lineage>
        <taxon>Bacteria</taxon>
        <taxon>Pseudomonadati</taxon>
        <taxon>Nitrospinota/Tectimicrobiota group</taxon>
        <taxon>Candidatus Tectimicrobiota</taxon>
        <taxon>Candidatus Entotheonellia</taxon>
        <taxon>Candidatus Entotheonellales</taxon>
        <taxon>Candidatus Entotheonellaceae</taxon>
        <taxon>Candidatus Entotheonella</taxon>
    </lineage>
</organism>
<comment type="similarity">
    <text evidence="7">Belongs to the class I-like SAM-binding methyltransferase superfamily. C5-methyltransferase family.</text>
</comment>
<dbReference type="PROSITE" id="PS51679">
    <property type="entry name" value="SAM_MT_C5"/>
    <property type="match status" value="1"/>
</dbReference>
<dbReference type="GO" id="GO:0032259">
    <property type="term" value="P:methylation"/>
    <property type="evidence" value="ECO:0007669"/>
    <property type="project" value="UniProtKB-KW"/>
</dbReference>
<evidence type="ECO:0000256" key="2">
    <source>
        <dbReference type="ARBA" id="ARBA00022603"/>
    </source>
</evidence>
<sequence>FPQATFLLSDIENKSDVDKPLKPLIESNRNHLKLFCGCASCQPFTKQNTSHPEIDNRRTLLGAFQQQIETYLPELIFVENVPGLQKIEDQTGVFGAFLMALEQQGYKKDYGIIAAQDFGVPQKRRRLVLIASRLGPIELPKETHGEGTDHPAYTTVREWIADLPPIAAGESHPSIPNHRAARLSPANLERICATPAEGDRRSWPESLKLLCHSKDYQGHTDVYGRMHWEKPASGLTTRCISLSNGRFGHPTQDRAISVREAACLQTFPRDFVFHGSLNSMAKQIGNAVPVLLAECFGKHFISHVKQNL</sequence>
<dbReference type="GO" id="GO:0009307">
    <property type="term" value="P:DNA restriction-modification system"/>
    <property type="evidence" value="ECO:0007669"/>
    <property type="project" value="UniProtKB-KW"/>
</dbReference>